<evidence type="ECO:0000313" key="3">
    <source>
        <dbReference type="Proteomes" id="UP001432011"/>
    </source>
</evidence>
<dbReference type="EMBL" id="CP108085">
    <property type="protein sequence ID" value="WUP78285.1"/>
    <property type="molecule type" value="Genomic_DNA"/>
</dbReference>
<name>A0ABZ1SZ17_9ACTN</name>
<keyword evidence="3" id="KW-1185">Reference proteome</keyword>
<feature type="region of interest" description="Disordered" evidence="1">
    <location>
        <begin position="1"/>
        <end position="55"/>
    </location>
</feature>
<proteinExistence type="predicted"/>
<evidence type="ECO:0000313" key="2">
    <source>
        <dbReference type="EMBL" id="WUP78285.1"/>
    </source>
</evidence>
<evidence type="ECO:0000256" key="1">
    <source>
        <dbReference type="SAM" id="MobiDB-lite"/>
    </source>
</evidence>
<reference evidence="2" key="1">
    <citation type="submission" date="2022-10" db="EMBL/GenBank/DDBJ databases">
        <title>The complete genomes of actinobacterial strains from the NBC collection.</title>
        <authorList>
            <person name="Joergensen T.S."/>
            <person name="Alvarez Arevalo M."/>
            <person name="Sterndorff E.B."/>
            <person name="Faurdal D."/>
            <person name="Vuksanovic O."/>
            <person name="Mourched A.-S."/>
            <person name="Charusanti P."/>
            <person name="Shaw S."/>
            <person name="Blin K."/>
            <person name="Weber T."/>
        </authorList>
    </citation>
    <scope>NUCLEOTIDE SEQUENCE</scope>
    <source>
        <strain evidence="2">NBC_00254</strain>
    </source>
</reference>
<dbReference type="RefSeq" id="WP_168065622.1">
    <property type="nucleotide sequence ID" value="NZ_CP108085.1"/>
</dbReference>
<organism evidence="2 3">
    <name type="scientific">Microbispora hainanensis</name>
    <dbReference type="NCBI Taxonomy" id="568844"/>
    <lineage>
        <taxon>Bacteria</taxon>
        <taxon>Bacillati</taxon>
        <taxon>Actinomycetota</taxon>
        <taxon>Actinomycetes</taxon>
        <taxon>Streptosporangiales</taxon>
        <taxon>Streptosporangiaceae</taxon>
        <taxon>Microbispora</taxon>
    </lineage>
</organism>
<accession>A0ABZ1SZ17</accession>
<gene>
    <name evidence="2" type="ORF">OG913_15210</name>
</gene>
<sequence>MCLSCGYGEPDDDRGDTGHITWTDPRNASGAVDNGPEQAAGDIGSGTDALGTPPS</sequence>
<dbReference type="Proteomes" id="UP001432011">
    <property type="component" value="Chromosome"/>
</dbReference>
<protein>
    <submittedName>
        <fullName evidence="2">Uncharacterized protein</fullName>
    </submittedName>
</protein>